<dbReference type="InterPro" id="IPR042099">
    <property type="entry name" value="ANL_N_sf"/>
</dbReference>
<dbReference type="Pfam" id="PF00501">
    <property type="entry name" value="AMP-binding"/>
    <property type="match status" value="1"/>
</dbReference>
<dbReference type="Gene3D" id="3.30.559.10">
    <property type="entry name" value="Chloramphenicol acetyltransferase-like domain"/>
    <property type="match status" value="1"/>
</dbReference>
<dbReference type="Proteomes" id="UP001246372">
    <property type="component" value="Unassembled WGS sequence"/>
</dbReference>
<dbReference type="PANTHER" id="PTHR45398">
    <property type="match status" value="1"/>
</dbReference>
<dbReference type="CDD" id="cd19531">
    <property type="entry name" value="LCL_NRPS-like"/>
    <property type="match status" value="1"/>
</dbReference>
<reference evidence="3" key="1">
    <citation type="submission" date="2023-09" db="EMBL/GenBank/DDBJ databases">
        <title>Paucibacter sp. APW11 Genome sequencing and assembly.</title>
        <authorList>
            <person name="Kim I."/>
        </authorList>
    </citation>
    <scope>NUCLEOTIDE SEQUENCE</scope>
    <source>
        <strain evidence="3">APW11</strain>
    </source>
</reference>
<feature type="non-terminal residue" evidence="3">
    <location>
        <position position="574"/>
    </location>
</feature>
<feature type="domain" description="AMP-dependent synthetase/ligase" evidence="1">
    <location>
        <begin position="505"/>
        <end position="574"/>
    </location>
</feature>
<organism evidence="3 4">
    <name type="scientific">Roseateles aquae</name>
    <dbReference type="NCBI Taxonomy" id="3077235"/>
    <lineage>
        <taxon>Bacteria</taxon>
        <taxon>Pseudomonadati</taxon>
        <taxon>Pseudomonadota</taxon>
        <taxon>Betaproteobacteria</taxon>
        <taxon>Burkholderiales</taxon>
        <taxon>Sphaerotilaceae</taxon>
        <taxon>Roseateles</taxon>
    </lineage>
</organism>
<sequence length="574" mass="62812">MNKPTKQEELEALRRAVKLKRLQQSKAERVQPTEATTIPRVERGQGLPLSWSQQRLWFLAQLDAAAGAAYHMPAGLRLQGRLDRGALQATLDRIVARHEILRTRFVQQDGQAVQLIDEADRGFELVSAEADDLVAQQSAFFATGFDLAAGPLIRGLLLRVADDDHVLLINQHHIVSDGWSIGVLVREVSALYAAFSQGQSDPLPELAIQYADYAAWQRQCLQGERLEAQLDYWKQRLVGAPELLALPTDRPRPAQQSYAGASVAFELDAGLSAGLKALSQRHGTTLYMTLLAGWALLMARLSGQDDVVIGSPIANRQRSEVEPLIGFFANTLALRVSMGEADDVEQLLATVKRDTLDAYAHQDLPFEQIVEAVKPQRSLAHSPLFQTMLTLDSSSAERRLALSGLTLGAVDFEQSTIHFDTSLYLHDGGTTLDGKLSYATALFDADTAERMVRMYMRVLEGMVAVPAQRVARIALLNAEQGKQLVYDFNQTARPFPSEAALQQLFEAQVAQRPNALAIAFNGVELDYAELNGRANALAHALVARGVKAQALVAICLPRSVELIVAMLAVLKAGG</sequence>
<protein>
    <submittedName>
        <fullName evidence="3">Condensation domain-containing protein</fullName>
    </submittedName>
</protein>
<accession>A0ABU3PJ51</accession>
<keyword evidence="4" id="KW-1185">Reference proteome</keyword>
<dbReference type="InterPro" id="IPR023213">
    <property type="entry name" value="CAT-like_dom_sf"/>
</dbReference>
<name>A0ABU3PJ51_9BURK</name>
<evidence type="ECO:0000259" key="1">
    <source>
        <dbReference type="Pfam" id="PF00501"/>
    </source>
</evidence>
<dbReference type="InterPro" id="IPR001242">
    <property type="entry name" value="Condensation_dom"/>
</dbReference>
<dbReference type="Gene3D" id="3.40.50.12780">
    <property type="entry name" value="N-terminal domain of ligase-like"/>
    <property type="match status" value="1"/>
</dbReference>
<dbReference type="SUPFAM" id="SSF52777">
    <property type="entry name" value="CoA-dependent acyltransferases"/>
    <property type="match status" value="2"/>
</dbReference>
<dbReference type="EMBL" id="JAVXZY010000031">
    <property type="protein sequence ID" value="MDT9002480.1"/>
    <property type="molecule type" value="Genomic_DNA"/>
</dbReference>
<dbReference type="InterPro" id="IPR000873">
    <property type="entry name" value="AMP-dep_synth/lig_dom"/>
</dbReference>
<feature type="domain" description="Condensation" evidence="2">
    <location>
        <begin position="47"/>
        <end position="485"/>
    </location>
</feature>
<proteinExistence type="predicted"/>
<comment type="caution">
    <text evidence="3">The sequence shown here is derived from an EMBL/GenBank/DDBJ whole genome shotgun (WGS) entry which is preliminary data.</text>
</comment>
<dbReference type="Pfam" id="PF00668">
    <property type="entry name" value="Condensation"/>
    <property type="match status" value="1"/>
</dbReference>
<dbReference type="RefSeq" id="WP_315653377.1">
    <property type="nucleotide sequence ID" value="NZ_JAVXZY010000031.1"/>
</dbReference>
<evidence type="ECO:0000313" key="3">
    <source>
        <dbReference type="EMBL" id="MDT9002480.1"/>
    </source>
</evidence>
<gene>
    <name evidence="3" type="ORF">RQP53_24625</name>
</gene>
<evidence type="ECO:0000259" key="2">
    <source>
        <dbReference type="Pfam" id="PF00668"/>
    </source>
</evidence>
<evidence type="ECO:0000313" key="4">
    <source>
        <dbReference type="Proteomes" id="UP001246372"/>
    </source>
</evidence>
<dbReference type="Gene3D" id="3.30.559.30">
    <property type="entry name" value="Nonribosomal peptide synthetase, condensation domain"/>
    <property type="match status" value="1"/>
</dbReference>
<dbReference type="PANTHER" id="PTHR45398:SF1">
    <property type="entry name" value="ENZYME, PUTATIVE (JCVI)-RELATED"/>
    <property type="match status" value="1"/>
</dbReference>
<dbReference type="SUPFAM" id="SSF56801">
    <property type="entry name" value="Acetyl-CoA synthetase-like"/>
    <property type="match status" value="1"/>
</dbReference>